<protein>
    <submittedName>
        <fullName evidence="4">Alpha-fucosidase</fullName>
    </submittedName>
</protein>
<dbReference type="Pfam" id="PF14498">
    <property type="entry name" value="Glyco_hyd_65N_2"/>
    <property type="match status" value="1"/>
</dbReference>
<keyword evidence="5" id="KW-1185">Reference proteome</keyword>
<dbReference type="GO" id="GO:0005975">
    <property type="term" value="P:carbohydrate metabolic process"/>
    <property type="evidence" value="ECO:0007669"/>
    <property type="project" value="InterPro"/>
</dbReference>
<dbReference type="AlphaFoldDB" id="F4QML6"/>
<dbReference type="EMBL" id="GL883078">
    <property type="protein sequence ID" value="EGF91457.1"/>
    <property type="molecule type" value="Genomic_DNA"/>
</dbReference>
<dbReference type="InterPro" id="IPR054363">
    <property type="entry name" value="GH95_cat"/>
</dbReference>
<dbReference type="InterPro" id="IPR012341">
    <property type="entry name" value="6hp_glycosidase-like_sf"/>
</dbReference>
<name>F4QML6_9CAUL</name>
<dbReference type="InterPro" id="IPR008928">
    <property type="entry name" value="6-hairpin_glycosidase_sf"/>
</dbReference>
<evidence type="ECO:0000259" key="2">
    <source>
        <dbReference type="Pfam" id="PF21307"/>
    </source>
</evidence>
<evidence type="ECO:0000259" key="1">
    <source>
        <dbReference type="Pfam" id="PF14498"/>
    </source>
</evidence>
<feature type="domain" description="Glycosyl hydrolase family 95 catalytic" evidence="3">
    <location>
        <begin position="329"/>
        <end position="727"/>
    </location>
</feature>
<dbReference type="Gene3D" id="1.50.10.10">
    <property type="match status" value="1"/>
</dbReference>
<dbReference type="eggNOG" id="COG0657">
    <property type="taxonomic scope" value="Bacteria"/>
</dbReference>
<dbReference type="HOGENOM" id="CLU_004617_2_2_5"/>
<dbReference type="Pfam" id="PF21307">
    <property type="entry name" value="Glyco_hydro_95_C"/>
    <property type="match status" value="1"/>
</dbReference>
<dbReference type="Pfam" id="PF22124">
    <property type="entry name" value="Glyco_hydro_95_cat"/>
    <property type="match status" value="1"/>
</dbReference>
<dbReference type="PIRSF" id="PIRSF007663">
    <property type="entry name" value="UCP007663"/>
    <property type="match status" value="1"/>
</dbReference>
<evidence type="ECO:0000313" key="4">
    <source>
        <dbReference type="EMBL" id="EGF91457.1"/>
    </source>
</evidence>
<gene>
    <name evidence="4" type="ORF">ABI_28740</name>
</gene>
<dbReference type="RefSeq" id="WP_006273659.1">
    <property type="nucleotide sequence ID" value="NZ_GL883078.1"/>
</dbReference>
<dbReference type="InterPro" id="IPR027414">
    <property type="entry name" value="GH95_N_dom"/>
</dbReference>
<dbReference type="GO" id="GO:0004560">
    <property type="term" value="F:alpha-L-fucosidase activity"/>
    <property type="evidence" value="ECO:0007669"/>
    <property type="project" value="InterPro"/>
</dbReference>
<dbReference type="PANTHER" id="PTHR31084:SF0">
    <property type="entry name" value="ALPHA-L-FUCOSIDASE 2"/>
    <property type="match status" value="1"/>
</dbReference>
<dbReference type="STRING" id="715226.ABI_28740"/>
<reference evidence="5" key="1">
    <citation type="submission" date="2011-03" db="EMBL/GenBank/DDBJ databases">
        <title>Draft genome sequence of Brevundimonas diminuta.</title>
        <authorList>
            <person name="Brown P.J.B."/>
            <person name="Buechlein A."/>
            <person name="Hemmerich C."/>
            <person name="Brun Y.V."/>
        </authorList>
    </citation>
    <scope>NUCLEOTIDE SEQUENCE [LARGE SCALE GENOMIC DNA]</scope>
    <source>
        <strain evidence="5">C19</strain>
    </source>
</reference>
<dbReference type="Proteomes" id="UP000006512">
    <property type="component" value="Unassembled WGS sequence"/>
</dbReference>
<proteinExistence type="predicted"/>
<dbReference type="PANTHER" id="PTHR31084">
    <property type="entry name" value="ALPHA-L-FUCOSIDASE 2"/>
    <property type="match status" value="1"/>
</dbReference>
<evidence type="ECO:0000313" key="5">
    <source>
        <dbReference type="Proteomes" id="UP000006512"/>
    </source>
</evidence>
<feature type="domain" description="Glycosyl hydrolase family 95 N-terminal" evidence="1">
    <location>
        <begin position="36"/>
        <end position="305"/>
    </location>
</feature>
<organism evidence="4 5">
    <name type="scientific">Asticcacaulis biprosthecium C19</name>
    <dbReference type="NCBI Taxonomy" id="715226"/>
    <lineage>
        <taxon>Bacteria</taxon>
        <taxon>Pseudomonadati</taxon>
        <taxon>Pseudomonadota</taxon>
        <taxon>Alphaproteobacteria</taxon>
        <taxon>Caulobacterales</taxon>
        <taxon>Caulobacteraceae</taxon>
        <taxon>Asticcacaulis</taxon>
    </lineage>
</organism>
<sequence>MSGLKLDRRAILAGGIGGGVTASVAQAKSRPSDLTLWYAQPAGPWVEALPVGNGRLGAMVFGRVAQERLQLNEDTLWAGSPYDPNNPGCLENLAKCRALIDAEKFKDASDLVNASMMAQPKTQMPYGAAGDLLLDFHGLAQPSDYRRSLDLDTAVATTTFKIGATTYTREVFSSAVDQVLVVRLTAKGKGRLDFDLGYRHPDQVDYGAPVYDGKVTDTLSQGAAWDKREGLSRERRPQSLAFAASSNELLVTGANIASAGIPAGLTYAVRIRAIGDGNITAAGDSLTVRGATTVTLLIAAATSFVRFDDTGGDPIARTAALNTAAAKPYAALKADHIAAHRALFRRMTIDLGNTSAACAATDIRIGKSLASDDPQLAALYVQFARYLMISSSRPGTQPANLQGIWNEGVNPPWGSKYTININTEMNYWLVEPANIGVCVEPLVRMVEDLSMTGAKTAKVMYGASGWMAHHNTDLWRASAPIDGAWWGMWPTGGAWLCKTLWDHYDYNRDPEFLKRIYPLLKGASQFFADTLVEDPKGRGLVTSPSISPENEHMKGVATCAGPAMDSQIIRDLFASTIAAQKLLANGDDGFTAKLAAMHARLPADRIGAQGQLQEWLEDWDARAPDQQHRHVSHLYGLYPSEQINVRDTPDLVAAAKVTLNTRGDLATGWGTAWRLALWARMGEAEHAHSILMGLMGPQRTYPNLFDAHPPFQIDGNFGGATGILEMLLQSWGGEILVLPALPAAWPSGRVTGLMARGGITADLAWNGGRLTKLVLTGPADTPVKLRYQGKLHDLALDARGQLTTRL</sequence>
<dbReference type="OrthoDB" id="9802600at2"/>
<dbReference type="InterPro" id="IPR049053">
    <property type="entry name" value="AFCA-like_C"/>
</dbReference>
<accession>F4QML6</accession>
<feature type="domain" description="Alpha fucosidase A-like C-terminal" evidence="2">
    <location>
        <begin position="729"/>
        <end position="791"/>
    </location>
</feature>
<dbReference type="SUPFAM" id="SSF48208">
    <property type="entry name" value="Six-hairpin glycosidases"/>
    <property type="match status" value="1"/>
</dbReference>
<evidence type="ECO:0000259" key="3">
    <source>
        <dbReference type="Pfam" id="PF22124"/>
    </source>
</evidence>
<dbReference type="InterPro" id="IPR016518">
    <property type="entry name" value="Alpha-L-fucosidase"/>
</dbReference>